<dbReference type="InterPro" id="IPR050266">
    <property type="entry name" value="AB_hydrolase_sf"/>
</dbReference>
<dbReference type="InterPro" id="IPR029058">
    <property type="entry name" value="AB_hydrolase_fold"/>
</dbReference>
<dbReference type="SUPFAM" id="SSF53474">
    <property type="entry name" value="alpha/beta-Hydrolases"/>
    <property type="match status" value="1"/>
</dbReference>
<gene>
    <name evidence="2" type="ORF">HF896_13930</name>
</gene>
<dbReference type="EMBL" id="CP051298">
    <property type="protein sequence ID" value="QKD44653.1"/>
    <property type="molecule type" value="Genomic_DNA"/>
</dbReference>
<name>A0A858ZV75_9BURK</name>
<dbReference type="Proteomes" id="UP000500755">
    <property type="component" value="Chromosome"/>
</dbReference>
<reference evidence="2 3" key="1">
    <citation type="submission" date="2020-05" db="EMBL/GenBank/DDBJ databases">
        <title>Complete genome sequence of Alicycliphilus denitrificans DP3.</title>
        <authorList>
            <person name="Chen X."/>
        </authorList>
    </citation>
    <scope>NUCLEOTIDE SEQUENCE [LARGE SCALE GENOMIC DNA]</scope>
    <source>
        <strain evidence="2 3">DP3</strain>
    </source>
</reference>
<evidence type="ECO:0000313" key="2">
    <source>
        <dbReference type="EMBL" id="QKD44653.1"/>
    </source>
</evidence>
<proteinExistence type="predicted"/>
<sequence>MLAADAATEPSALPEWAEAARAMPNREGFLEVDGSSIHYLAWGDAALPPLVLVHGNAASAEWWRFVAPLLADDHHVIAPDLGGMGDSSHCGRYARERYAEHVMAVADALAPGRPPVVVGHSLGGYVAIMAGCAHGERMAGLVVLDSPPREKDGATFASYVQSSPVPRIYPDRATALRRFRVLPDQPVTCDFYLEHIAQTAIKPEAGGWRWKFDPAALTYPRRLDYVDDLLRMRCPVALMWGALSARFGAWERQVSREQFDGRLPLVEIPNARHHVMLDEPLALVTALRAQLANWKAARTR</sequence>
<dbReference type="PANTHER" id="PTHR43798">
    <property type="entry name" value="MONOACYLGLYCEROL LIPASE"/>
    <property type="match status" value="1"/>
</dbReference>
<evidence type="ECO:0000259" key="1">
    <source>
        <dbReference type="Pfam" id="PF12697"/>
    </source>
</evidence>
<evidence type="ECO:0000313" key="3">
    <source>
        <dbReference type="Proteomes" id="UP000500755"/>
    </source>
</evidence>
<dbReference type="Pfam" id="PF12697">
    <property type="entry name" value="Abhydrolase_6"/>
    <property type="match status" value="1"/>
</dbReference>
<dbReference type="InterPro" id="IPR000073">
    <property type="entry name" value="AB_hydrolase_1"/>
</dbReference>
<dbReference type="AlphaFoldDB" id="A0A858ZV75"/>
<organism evidence="2 3">
    <name type="scientific">Alicycliphilus denitrificans</name>
    <dbReference type="NCBI Taxonomy" id="179636"/>
    <lineage>
        <taxon>Bacteria</taxon>
        <taxon>Pseudomonadati</taxon>
        <taxon>Pseudomonadota</taxon>
        <taxon>Betaproteobacteria</taxon>
        <taxon>Burkholderiales</taxon>
        <taxon>Comamonadaceae</taxon>
        <taxon>Alicycliphilus</taxon>
    </lineage>
</organism>
<dbReference type="GO" id="GO:0016787">
    <property type="term" value="F:hydrolase activity"/>
    <property type="evidence" value="ECO:0007669"/>
    <property type="project" value="UniProtKB-KW"/>
</dbReference>
<dbReference type="Gene3D" id="3.40.50.1820">
    <property type="entry name" value="alpha/beta hydrolase"/>
    <property type="match status" value="1"/>
</dbReference>
<keyword evidence="2" id="KW-0378">Hydrolase</keyword>
<dbReference type="GO" id="GO:0016020">
    <property type="term" value="C:membrane"/>
    <property type="evidence" value="ECO:0007669"/>
    <property type="project" value="TreeGrafter"/>
</dbReference>
<dbReference type="PANTHER" id="PTHR43798:SF33">
    <property type="entry name" value="HYDROLASE, PUTATIVE (AFU_ORTHOLOGUE AFUA_2G14860)-RELATED"/>
    <property type="match status" value="1"/>
</dbReference>
<protein>
    <submittedName>
        <fullName evidence="2">Alpha/beta hydrolase</fullName>
    </submittedName>
</protein>
<dbReference type="RefSeq" id="WP_168727952.1">
    <property type="nucleotide sequence ID" value="NZ_CP051298.1"/>
</dbReference>
<accession>A0A858ZV75</accession>
<dbReference type="PRINTS" id="PR00111">
    <property type="entry name" value="ABHYDROLASE"/>
</dbReference>
<feature type="domain" description="AB hydrolase-1" evidence="1">
    <location>
        <begin position="50"/>
        <end position="284"/>
    </location>
</feature>